<dbReference type="AlphaFoldDB" id="E9EGQ6"/>
<organism evidence="3">
    <name type="scientific">Metarhizium acridum (strain CQMa 102)</name>
    <dbReference type="NCBI Taxonomy" id="655827"/>
    <lineage>
        <taxon>Eukaryota</taxon>
        <taxon>Fungi</taxon>
        <taxon>Dikarya</taxon>
        <taxon>Ascomycota</taxon>
        <taxon>Pezizomycotina</taxon>
        <taxon>Sordariomycetes</taxon>
        <taxon>Hypocreomycetidae</taxon>
        <taxon>Hypocreales</taxon>
        <taxon>Clavicipitaceae</taxon>
        <taxon>Metarhizium</taxon>
    </lineage>
</organism>
<accession>E9EGQ6</accession>
<name>E9EGQ6_METAQ</name>
<evidence type="ECO:0000313" key="3">
    <source>
        <dbReference type="Proteomes" id="UP000002499"/>
    </source>
</evidence>
<reference evidence="2 3" key="1">
    <citation type="journal article" date="2011" name="PLoS Genet.">
        <title>Genome sequencing and comparative transcriptomics of the model entomopathogenic fungi Metarhizium anisopliae and M. acridum.</title>
        <authorList>
            <person name="Gao Q."/>
            <person name="Jin K."/>
            <person name="Ying S.H."/>
            <person name="Zhang Y."/>
            <person name="Xiao G."/>
            <person name="Shang Y."/>
            <person name="Duan Z."/>
            <person name="Hu X."/>
            <person name="Xie X.Q."/>
            <person name="Zhou G."/>
            <person name="Peng G."/>
            <person name="Luo Z."/>
            <person name="Huang W."/>
            <person name="Wang B."/>
            <person name="Fang W."/>
            <person name="Wang S."/>
            <person name="Zhong Y."/>
            <person name="Ma L.J."/>
            <person name="St Leger R.J."/>
            <person name="Zhao G.P."/>
            <person name="Pei Y."/>
            <person name="Feng M.G."/>
            <person name="Xia Y."/>
            <person name="Wang C."/>
        </authorList>
    </citation>
    <scope>NUCLEOTIDE SEQUENCE [LARGE SCALE GENOMIC DNA]</scope>
    <source>
        <strain evidence="2 3">CQMa 102</strain>
    </source>
</reference>
<keyword evidence="1" id="KW-0175">Coiled coil</keyword>
<dbReference type="HOGENOM" id="CLU_2121644_0_0_1"/>
<evidence type="ECO:0000313" key="2">
    <source>
        <dbReference type="EMBL" id="EFY84912.1"/>
    </source>
</evidence>
<proteinExistence type="predicted"/>
<dbReference type="EMBL" id="GL698599">
    <property type="protein sequence ID" value="EFY84912.1"/>
    <property type="molecule type" value="Genomic_DNA"/>
</dbReference>
<dbReference type="InParanoid" id="E9EGQ6"/>
<dbReference type="Proteomes" id="UP000002499">
    <property type="component" value="Unassembled WGS sequence"/>
</dbReference>
<keyword evidence="3" id="KW-1185">Reference proteome</keyword>
<feature type="coiled-coil region" evidence="1">
    <location>
        <begin position="21"/>
        <end position="101"/>
    </location>
</feature>
<evidence type="ECO:0000256" key="1">
    <source>
        <dbReference type="SAM" id="Coils"/>
    </source>
</evidence>
<dbReference type="GeneID" id="19253365"/>
<sequence>MAEPPKPSPSKGRTETWEELCKDMNLAKAKLDRALKEKEEAEAHLKRFEKEYRKKTDEEKKEYGRVVEMARAAHEASRREHEVLSSEIASLEKKMNACDHEICTVPLESDDISD</sequence>
<dbReference type="KEGG" id="maw:19253365"/>
<gene>
    <name evidence="2" type="ORF">MAC_09054</name>
</gene>
<protein>
    <submittedName>
        <fullName evidence="2">Uncharacterized protein</fullName>
    </submittedName>
</protein>